<dbReference type="RefSeq" id="XP_069208581.1">
    <property type="nucleotide sequence ID" value="XM_069353939.1"/>
</dbReference>
<gene>
    <name evidence="2" type="ORF">Q8F55_005450</name>
</gene>
<keyword evidence="3" id="KW-1185">Reference proteome</keyword>
<sequence length="291" mass="31717">MSTSTYSNTFKPTPVELNIVPTLPPAHPQCPVCNRPDAARRFAALYPALPHLAKINCERCWEWYRRNKTWESPNPAQCHAQAVNYSYLSSVAHPEGSAWAQHNAGLARTAPLKVTKGLPTPPTTPPKHYSSLPAQYSVPTANTPSASPRSSTSSYHTAASRPDSIASTASFHTARSSIQSPPKRVSALDAAIASIHERDAKAKRESVSSTRNQINVPVAYTIPDVYKPLPTIAATERAPTTNIIQRKPAPTRAQAEVSSYHKHKALPAASPKMANYTRYLESNPLPTPPKF</sequence>
<evidence type="ECO:0000313" key="2">
    <source>
        <dbReference type="EMBL" id="KAL1408637.1"/>
    </source>
</evidence>
<protein>
    <recommendedName>
        <fullName evidence="4">GATA-type domain-containing protein</fullName>
    </recommendedName>
</protein>
<accession>A0ABR3Q2G2</accession>
<reference evidence="2 3" key="1">
    <citation type="submission" date="2023-08" db="EMBL/GenBank/DDBJ databases">
        <title>Annotated Genome Sequence of Vanrija albida AlHP1.</title>
        <authorList>
            <person name="Herzog R."/>
        </authorList>
    </citation>
    <scope>NUCLEOTIDE SEQUENCE [LARGE SCALE GENOMIC DNA]</scope>
    <source>
        <strain evidence="2 3">AlHP1</strain>
    </source>
</reference>
<organism evidence="2 3">
    <name type="scientific">Vanrija albida</name>
    <dbReference type="NCBI Taxonomy" id="181172"/>
    <lineage>
        <taxon>Eukaryota</taxon>
        <taxon>Fungi</taxon>
        <taxon>Dikarya</taxon>
        <taxon>Basidiomycota</taxon>
        <taxon>Agaricomycotina</taxon>
        <taxon>Tremellomycetes</taxon>
        <taxon>Trichosporonales</taxon>
        <taxon>Trichosporonaceae</taxon>
        <taxon>Vanrija</taxon>
    </lineage>
</organism>
<feature type="region of interest" description="Disordered" evidence="1">
    <location>
        <begin position="113"/>
        <end position="163"/>
    </location>
</feature>
<feature type="compositionally biased region" description="Low complexity" evidence="1">
    <location>
        <begin position="139"/>
        <end position="158"/>
    </location>
</feature>
<feature type="region of interest" description="Disordered" evidence="1">
    <location>
        <begin position="248"/>
        <end position="272"/>
    </location>
</feature>
<dbReference type="EMBL" id="JBBXJM010000004">
    <property type="protein sequence ID" value="KAL1408637.1"/>
    <property type="molecule type" value="Genomic_DNA"/>
</dbReference>
<dbReference type="Proteomes" id="UP001565368">
    <property type="component" value="Unassembled WGS sequence"/>
</dbReference>
<dbReference type="GeneID" id="95986493"/>
<name>A0ABR3Q2G2_9TREE</name>
<evidence type="ECO:0008006" key="4">
    <source>
        <dbReference type="Google" id="ProtNLM"/>
    </source>
</evidence>
<comment type="caution">
    <text evidence="2">The sequence shown here is derived from an EMBL/GenBank/DDBJ whole genome shotgun (WGS) entry which is preliminary data.</text>
</comment>
<proteinExistence type="predicted"/>
<evidence type="ECO:0000313" key="3">
    <source>
        <dbReference type="Proteomes" id="UP001565368"/>
    </source>
</evidence>
<evidence type="ECO:0000256" key="1">
    <source>
        <dbReference type="SAM" id="MobiDB-lite"/>
    </source>
</evidence>